<protein>
    <submittedName>
        <fullName evidence="2">DUF1801 domain-containing protein</fullName>
    </submittedName>
</protein>
<reference evidence="2 3" key="1">
    <citation type="submission" date="2018-11" db="EMBL/GenBank/DDBJ databases">
        <title>Lysobacter cryohumiis sp. nov., isolated from soil in the Tianshan Mountains, Xinjiang, China.</title>
        <authorList>
            <person name="Luo Y."/>
            <person name="Sheng H."/>
        </authorList>
    </citation>
    <scope>NUCLEOTIDE SEQUENCE [LARGE SCALE GENOMIC DNA]</scope>
    <source>
        <strain evidence="2 3">ZS60</strain>
    </source>
</reference>
<dbReference type="AlphaFoldDB" id="A0A3M8SQX4"/>
<gene>
    <name evidence="2" type="ORF">EER27_11335</name>
</gene>
<evidence type="ECO:0000313" key="2">
    <source>
        <dbReference type="EMBL" id="RNF83105.1"/>
    </source>
</evidence>
<dbReference type="EMBL" id="RIBS01000005">
    <property type="protein sequence ID" value="RNF83105.1"/>
    <property type="molecule type" value="Genomic_DNA"/>
</dbReference>
<dbReference type="InterPro" id="IPR014922">
    <property type="entry name" value="YdhG-like"/>
</dbReference>
<dbReference type="OrthoDB" id="5951444at2"/>
<proteinExistence type="predicted"/>
<dbReference type="SUPFAM" id="SSF159888">
    <property type="entry name" value="YdhG-like"/>
    <property type="match status" value="1"/>
</dbReference>
<sequence length="160" mass="17909">MDATRFGGRRRRFVDQETRVKSEPKTQPTTVPVTDFLAQVVQEGRRNDCLAVADIMQRVTGEAPRMWGDSIVGFGCYRYLSASGRSGDWPIVGFSPRKNDLTLYLMPGFEGREALLAKLGKHRTGKSCLYLKKLADVDLAVLESLVRESVSAMDAKRIRP</sequence>
<dbReference type="Pfam" id="PF08818">
    <property type="entry name" value="DUF1801"/>
    <property type="match status" value="1"/>
</dbReference>
<evidence type="ECO:0000313" key="3">
    <source>
        <dbReference type="Proteomes" id="UP000267049"/>
    </source>
</evidence>
<organism evidence="2 3">
    <name type="scientific">Montanilutibacter psychrotolerans</name>
    <dbReference type="NCBI Taxonomy" id="1327343"/>
    <lineage>
        <taxon>Bacteria</taxon>
        <taxon>Pseudomonadati</taxon>
        <taxon>Pseudomonadota</taxon>
        <taxon>Gammaproteobacteria</taxon>
        <taxon>Lysobacterales</taxon>
        <taxon>Lysobacteraceae</taxon>
        <taxon>Montanilutibacter</taxon>
    </lineage>
</organism>
<dbReference type="Proteomes" id="UP000267049">
    <property type="component" value="Unassembled WGS sequence"/>
</dbReference>
<keyword evidence="3" id="KW-1185">Reference proteome</keyword>
<feature type="domain" description="YdhG-like" evidence="1">
    <location>
        <begin position="45"/>
        <end position="150"/>
    </location>
</feature>
<comment type="caution">
    <text evidence="2">The sequence shown here is derived from an EMBL/GenBank/DDBJ whole genome shotgun (WGS) entry which is preliminary data.</text>
</comment>
<evidence type="ECO:0000259" key="1">
    <source>
        <dbReference type="Pfam" id="PF08818"/>
    </source>
</evidence>
<name>A0A3M8SQX4_9GAMM</name>
<accession>A0A3M8SQX4</accession>